<keyword evidence="6 7" id="KW-0472">Membrane</keyword>
<reference evidence="8 9" key="1">
    <citation type="submission" date="2012-09" db="EMBL/GenBank/DDBJ databases">
        <title>Draft Genome Sequences of 6 Strains from Genus Thauera.</title>
        <authorList>
            <person name="Liu B."/>
            <person name="Shapleigh J.P."/>
            <person name="Frostegard A.H."/>
        </authorList>
    </citation>
    <scope>NUCLEOTIDE SEQUENCE [LARGE SCALE GENOMIC DNA]</scope>
    <source>
        <strain evidence="9">47Lol / DSM 12138</strain>
    </source>
</reference>
<keyword evidence="4 7" id="KW-0812">Transmembrane</keyword>
<evidence type="ECO:0000256" key="6">
    <source>
        <dbReference type="ARBA" id="ARBA00023136"/>
    </source>
</evidence>
<feature type="transmembrane region" description="Helical" evidence="7">
    <location>
        <begin position="361"/>
        <end position="382"/>
    </location>
</feature>
<protein>
    <submittedName>
        <fullName evidence="8">Polysaccharide biosynthesis protein</fullName>
    </submittedName>
</protein>
<feature type="transmembrane region" description="Helical" evidence="7">
    <location>
        <begin position="129"/>
        <end position="148"/>
    </location>
</feature>
<dbReference type="PANTHER" id="PTHR30250">
    <property type="entry name" value="PST FAMILY PREDICTED COLANIC ACID TRANSPORTER"/>
    <property type="match status" value="1"/>
</dbReference>
<evidence type="ECO:0000256" key="3">
    <source>
        <dbReference type="ARBA" id="ARBA00022475"/>
    </source>
</evidence>
<dbReference type="STRING" id="1123367.GCA_000621305_02025"/>
<accession>N6Z8B3</accession>
<gene>
    <name evidence="8" type="ORF">C666_00165</name>
</gene>
<evidence type="ECO:0000256" key="4">
    <source>
        <dbReference type="ARBA" id="ARBA00022692"/>
    </source>
</evidence>
<dbReference type="InterPro" id="IPR050833">
    <property type="entry name" value="Poly_Biosynth_Transport"/>
</dbReference>
<dbReference type="Pfam" id="PF13440">
    <property type="entry name" value="Polysacc_synt_3"/>
    <property type="match status" value="1"/>
</dbReference>
<comment type="caution">
    <text evidence="8">The sequence shown here is derived from an EMBL/GenBank/DDBJ whole genome shotgun (WGS) entry which is preliminary data.</text>
</comment>
<feature type="transmembrane region" description="Helical" evidence="7">
    <location>
        <begin position="63"/>
        <end position="83"/>
    </location>
</feature>
<keyword evidence="9" id="KW-1185">Reference proteome</keyword>
<dbReference type="EMBL" id="AMXE01000001">
    <property type="protein sequence ID" value="ENO90593.1"/>
    <property type="molecule type" value="Genomic_DNA"/>
</dbReference>
<comment type="similarity">
    <text evidence="2">Belongs to the polysaccharide synthase family.</text>
</comment>
<dbReference type="eggNOG" id="COG2244">
    <property type="taxonomic scope" value="Bacteria"/>
</dbReference>
<dbReference type="PANTHER" id="PTHR30250:SF10">
    <property type="entry name" value="LIPOPOLYSACCHARIDE BIOSYNTHESIS PROTEIN WZXC"/>
    <property type="match status" value="1"/>
</dbReference>
<sequence>MRWTDRLIGLVSTLILARLLAPEDFGIIAMASLAIGLLDVLLDLGVNVALIQNPKATSAHYDTAWTLRLLQSAVAASIIFLGAPLAGEYFGDARVIPVMQVLSASIIIAGLENIGIIEFQKKMQFGLDFRFMFLKRIVGFIATISAAFLMQSYWALVIGTLTGRVIGMLVSYRMHPMRPRISVEKFGEIFAVSQWMLVRSSGQYLDTNLHKILVGRRADSAVLGGYTLADEISAMPSTELLAPINRALFPAFVAAKENIAELKRLFLMAQGVQTLIGIPAGIGLAMVAPEIVGLLLGEKWLPAVPFVQILALVGSIQAITTSGGYVLITLGRVRQIALISWAQIGVFVIGAFTILPDAGASALAMMRLATVTIGLFTIFWLLTRALESLSAIDMAATISRPIFGAAAMAGALHLLDESLSAGALPLLITKLVVGVVVYTLTVLALWALFGRGRGAEAYVLEKIRALIAARRKSAS</sequence>
<evidence type="ECO:0000313" key="9">
    <source>
        <dbReference type="Proteomes" id="UP000013232"/>
    </source>
</evidence>
<dbReference type="AlphaFoldDB" id="N6Z8B3"/>
<dbReference type="CDD" id="cd13127">
    <property type="entry name" value="MATE_tuaB_like"/>
    <property type="match status" value="1"/>
</dbReference>
<organism evidence="8 9">
    <name type="scientific">Thauera linaloolentis (strain DSM 12138 / JCM 21573 / CCUG 41526 / CIP 105981 / IAM 15112 / NBRC 102519 / 47Lol)</name>
    <dbReference type="NCBI Taxonomy" id="1123367"/>
    <lineage>
        <taxon>Bacteria</taxon>
        <taxon>Pseudomonadati</taxon>
        <taxon>Pseudomonadota</taxon>
        <taxon>Betaproteobacteria</taxon>
        <taxon>Rhodocyclales</taxon>
        <taxon>Zoogloeaceae</taxon>
        <taxon>Thauera</taxon>
    </lineage>
</organism>
<dbReference type="Proteomes" id="UP000013232">
    <property type="component" value="Unassembled WGS sequence"/>
</dbReference>
<evidence type="ECO:0000256" key="1">
    <source>
        <dbReference type="ARBA" id="ARBA00004651"/>
    </source>
</evidence>
<keyword evidence="3" id="KW-1003">Cell membrane</keyword>
<feature type="transmembrane region" description="Helical" evidence="7">
    <location>
        <begin position="306"/>
        <end position="328"/>
    </location>
</feature>
<keyword evidence="5 7" id="KW-1133">Transmembrane helix</keyword>
<evidence type="ECO:0000256" key="7">
    <source>
        <dbReference type="SAM" id="Phobius"/>
    </source>
</evidence>
<feature type="transmembrane region" description="Helical" evidence="7">
    <location>
        <begin position="265"/>
        <end position="286"/>
    </location>
</feature>
<evidence type="ECO:0000256" key="2">
    <source>
        <dbReference type="ARBA" id="ARBA00007430"/>
    </source>
</evidence>
<name>N6Z8B3_THAL4</name>
<feature type="transmembrane region" description="Helical" evidence="7">
    <location>
        <begin position="335"/>
        <end position="355"/>
    </location>
</feature>
<feature type="transmembrane region" description="Helical" evidence="7">
    <location>
        <begin position="154"/>
        <end position="172"/>
    </location>
</feature>
<dbReference type="GO" id="GO:0005886">
    <property type="term" value="C:plasma membrane"/>
    <property type="evidence" value="ECO:0007669"/>
    <property type="project" value="UniProtKB-SubCell"/>
</dbReference>
<feature type="transmembrane region" description="Helical" evidence="7">
    <location>
        <begin position="394"/>
        <end position="415"/>
    </location>
</feature>
<evidence type="ECO:0000313" key="8">
    <source>
        <dbReference type="EMBL" id="ENO90593.1"/>
    </source>
</evidence>
<feature type="transmembrane region" description="Helical" evidence="7">
    <location>
        <begin position="32"/>
        <end position="51"/>
    </location>
</feature>
<proteinExistence type="inferred from homology"/>
<comment type="subcellular location">
    <subcellularLocation>
        <location evidence="1">Cell membrane</location>
        <topology evidence="1">Multi-pass membrane protein</topology>
    </subcellularLocation>
</comment>
<feature type="transmembrane region" description="Helical" evidence="7">
    <location>
        <begin position="427"/>
        <end position="449"/>
    </location>
</feature>
<feature type="transmembrane region" description="Helical" evidence="7">
    <location>
        <begin position="95"/>
        <end position="117"/>
    </location>
</feature>
<evidence type="ECO:0000256" key="5">
    <source>
        <dbReference type="ARBA" id="ARBA00022989"/>
    </source>
</evidence>